<dbReference type="EMBL" id="KV744807">
    <property type="protein sequence ID" value="OCK86223.1"/>
    <property type="molecule type" value="Genomic_DNA"/>
</dbReference>
<keyword evidence="3" id="KW-1185">Reference proteome</keyword>
<dbReference type="InterPro" id="IPR010730">
    <property type="entry name" value="HET"/>
</dbReference>
<organism evidence="2 3">
    <name type="scientific">Lepidopterella palustris CBS 459.81</name>
    <dbReference type="NCBI Taxonomy" id="1314670"/>
    <lineage>
        <taxon>Eukaryota</taxon>
        <taxon>Fungi</taxon>
        <taxon>Dikarya</taxon>
        <taxon>Ascomycota</taxon>
        <taxon>Pezizomycotina</taxon>
        <taxon>Dothideomycetes</taxon>
        <taxon>Pleosporomycetidae</taxon>
        <taxon>Mytilinidiales</taxon>
        <taxon>Argynnaceae</taxon>
        <taxon>Lepidopterella</taxon>
    </lineage>
</organism>
<protein>
    <submittedName>
        <fullName evidence="2">HET-domain-containing protein</fullName>
    </submittedName>
</protein>
<proteinExistence type="predicted"/>
<dbReference type="OrthoDB" id="5428863at2759"/>
<accession>A0A8E2JKX5</accession>
<name>A0A8E2JKX5_9PEZI</name>
<dbReference type="PANTHER" id="PTHR33112">
    <property type="entry name" value="DOMAIN PROTEIN, PUTATIVE-RELATED"/>
    <property type="match status" value="1"/>
</dbReference>
<sequence>MKRGSVDINLLQSWITFCDENHGCHLRTTHDLPQLRVINVHDRCVIQAPPSCQYAALSYVWGFVKILNSGKTLPDKLPQTIEDAILMVKLLGGMYLWVDAICINQEDPEDKAVQIQAMDRIYNGAWLTLIAGEGDDANAGLPGVRTGSRSYQQYFEVVDGLTIYISTPLLKESLSRWINRGWTFQEGLLSDRCLIFTASQVFWKC</sequence>
<evidence type="ECO:0000313" key="2">
    <source>
        <dbReference type="EMBL" id="OCK86223.1"/>
    </source>
</evidence>
<reference evidence="2 3" key="1">
    <citation type="journal article" date="2016" name="Nat. Commun.">
        <title>Ectomycorrhizal ecology is imprinted in the genome of the dominant symbiotic fungus Cenococcum geophilum.</title>
        <authorList>
            <consortium name="DOE Joint Genome Institute"/>
            <person name="Peter M."/>
            <person name="Kohler A."/>
            <person name="Ohm R.A."/>
            <person name="Kuo A."/>
            <person name="Krutzmann J."/>
            <person name="Morin E."/>
            <person name="Arend M."/>
            <person name="Barry K.W."/>
            <person name="Binder M."/>
            <person name="Choi C."/>
            <person name="Clum A."/>
            <person name="Copeland A."/>
            <person name="Grisel N."/>
            <person name="Haridas S."/>
            <person name="Kipfer T."/>
            <person name="LaButti K."/>
            <person name="Lindquist E."/>
            <person name="Lipzen A."/>
            <person name="Maire R."/>
            <person name="Meier B."/>
            <person name="Mihaltcheva S."/>
            <person name="Molinier V."/>
            <person name="Murat C."/>
            <person name="Poggeler S."/>
            <person name="Quandt C.A."/>
            <person name="Sperisen C."/>
            <person name="Tritt A."/>
            <person name="Tisserant E."/>
            <person name="Crous P.W."/>
            <person name="Henrissat B."/>
            <person name="Nehls U."/>
            <person name="Egli S."/>
            <person name="Spatafora J.W."/>
            <person name="Grigoriev I.V."/>
            <person name="Martin F.M."/>
        </authorList>
    </citation>
    <scope>NUCLEOTIDE SEQUENCE [LARGE SCALE GENOMIC DNA]</scope>
    <source>
        <strain evidence="2 3">CBS 459.81</strain>
    </source>
</reference>
<gene>
    <name evidence="2" type="ORF">K432DRAFT_285114</name>
</gene>
<dbReference type="AlphaFoldDB" id="A0A8E2JKX5"/>
<feature type="domain" description="Heterokaryon incompatibility" evidence="1">
    <location>
        <begin position="54"/>
        <end position="186"/>
    </location>
</feature>
<evidence type="ECO:0000259" key="1">
    <source>
        <dbReference type="Pfam" id="PF06985"/>
    </source>
</evidence>
<dbReference type="PANTHER" id="PTHR33112:SF12">
    <property type="entry name" value="HETEROKARYON INCOMPATIBILITY DOMAIN-CONTAINING PROTEIN"/>
    <property type="match status" value="1"/>
</dbReference>
<dbReference type="Pfam" id="PF06985">
    <property type="entry name" value="HET"/>
    <property type="match status" value="1"/>
</dbReference>
<evidence type="ECO:0000313" key="3">
    <source>
        <dbReference type="Proteomes" id="UP000250266"/>
    </source>
</evidence>
<dbReference type="Proteomes" id="UP000250266">
    <property type="component" value="Unassembled WGS sequence"/>
</dbReference>
<feature type="non-terminal residue" evidence="2">
    <location>
        <position position="1"/>
    </location>
</feature>